<proteinExistence type="inferred from homology"/>
<dbReference type="GO" id="GO:0005737">
    <property type="term" value="C:cytoplasm"/>
    <property type="evidence" value="ECO:0007669"/>
    <property type="project" value="TreeGrafter"/>
</dbReference>
<dbReference type="InterPro" id="IPR050126">
    <property type="entry name" value="Ap4A_hydrolase"/>
</dbReference>
<dbReference type="InterPro" id="IPR024654">
    <property type="entry name" value="Calcineurin-like_PHP_lpxH"/>
</dbReference>
<evidence type="ECO:0000313" key="4">
    <source>
        <dbReference type="Proteomes" id="UP000198661"/>
    </source>
</evidence>
<dbReference type="Pfam" id="PF12850">
    <property type="entry name" value="Metallophos_2"/>
    <property type="match status" value="1"/>
</dbReference>
<evidence type="ECO:0000259" key="2">
    <source>
        <dbReference type="Pfam" id="PF12850"/>
    </source>
</evidence>
<evidence type="ECO:0000256" key="1">
    <source>
        <dbReference type="ARBA" id="ARBA00008950"/>
    </source>
</evidence>
<name>A0A1I2L6E2_9BACL</name>
<dbReference type="AlphaFoldDB" id="A0A1I2L6E2"/>
<comment type="similarity">
    <text evidence="1">Belongs to the metallophosphoesterase superfamily. YfcE family.</text>
</comment>
<dbReference type="STRING" id="201973.SAMN04488025_10444"/>
<dbReference type="InterPro" id="IPR029052">
    <property type="entry name" value="Metallo-depent_PP-like"/>
</dbReference>
<keyword evidence="4" id="KW-1185">Reference proteome</keyword>
<dbReference type="SUPFAM" id="SSF56300">
    <property type="entry name" value="Metallo-dependent phosphatases"/>
    <property type="match status" value="1"/>
</dbReference>
<dbReference type="PANTHER" id="PTHR42850:SF2">
    <property type="entry name" value="BLL5683 PROTEIN"/>
    <property type="match status" value="1"/>
</dbReference>
<sequence>MRVAFIADIHGNGVALDAVLEDIEKRKVDRIAVLGDIAFRGPEPKRVLERVQSLTADVIKGNADEWTVRGVRPGEVPEAARAMMNREREWTAAQLEEKDLQYLRHLPESLELELSETIRVHAFHATPESLFDVVPPETDAATMKVRMMSRDGIRLFVCAHIHLPYIRFIDGRCIVNTGSVGLPFDGLPQASYALVEAEGDRFRVTIQRVPYDVEKVVKQFTNGGYPNRDLLIRVVREATSPAGR</sequence>
<accession>A0A1I2L6E2</accession>
<dbReference type="GO" id="GO:0016791">
    <property type="term" value="F:phosphatase activity"/>
    <property type="evidence" value="ECO:0007669"/>
    <property type="project" value="TreeGrafter"/>
</dbReference>
<dbReference type="OrthoDB" id="9813918at2"/>
<reference evidence="3 4" key="1">
    <citation type="submission" date="2016-10" db="EMBL/GenBank/DDBJ databases">
        <authorList>
            <person name="de Groot N.N."/>
        </authorList>
    </citation>
    <scope>NUCLEOTIDE SEQUENCE [LARGE SCALE GENOMIC DNA]</scope>
    <source>
        <strain evidence="3 4">DSM 44945</strain>
    </source>
</reference>
<feature type="domain" description="Calcineurin-like phosphoesterase" evidence="2">
    <location>
        <begin position="1"/>
        <end position="198"/>
    </location>
</feature>
<protein>
    <submittedName>
        <fullName evidence="3">Predicted phosphodiesterase</fullName>
    </submittedName>
</protein>
<dbReference type="RefSeq" id="WP_092035867.1">
    <property type="nucleotide sequence ID" value="NZ_FOOK01000004.1"/>
</dbReference>
<dbReference type="InterPro" id="IPR011152">
    <property type="entry name" value="Pesterase_MJ0912"/>
</dbReference>
<dbReference type="Proteomes" id="UP000198661">
    <property type="component" value="Unassembled WGS sequence"/>
</dbReference>
<dbReference type="Gene3D" id="3.60.21.10">
    <property type="match status" value="1"/>
</dbReference>
<dbReference type="EMBL" id="FOOK01000004">
    <property type="protein sequence ID" value="SFF74108.1"/>
    <property type="molecule type" value="Genomic_DNA"/>
</dbReference>
<evidence type="ECO:0000313" key="3">
    <source>
        <dbReference type="EMBL" id="SFF74108.1"/>
    </source>
</evidence>
<dbReference type="PIRSF" id="PIRSF000883">
    <property type="entry name" value="Pesterase_MJ0912"/>
    <property type="match status" value="1"/>
</dbReference>
<dbReference type="PANTHER" id="PTHR42850">
    <property type="entry name" value="METALLOPHOSPHOESTERASE"/>
    <property type="match status" value="1"/>
</dbReference>
<gene>
    <name evidence="3" type="ORF">SAMN04488025_10444</name>
</gene>
<organism evidence="3 4">
    <name type="scientific">Planifilum fulgidum</name>
    <dbReference type="NCBI Taxonomy" id="201973"/>
    <lineage>
        <taxon>Bacteria</taxon>
        <taxon>Bacillati</taxon>
        <taxon>Bacillota</taxon>
        <taxon>Bacilli</taxon>
        <taxon>Bacillales</taxon>
        <taxon>Thermoactinomycetaceae</taxon>
        <taxon>Planifilum</taxon>
    </lineage>
</organism>